<gene>
    <name evidence="2 3" type="primary">cutC</name>
    <name evidence="3" type="ORF">NCTC11296_00848</name>
</gene>
<dbReference type="SUPFAM" id="SSF110395">
    <property type="entry name" value="CutC-like"/>
    <property type="match status" value="1"/>
</dbReference>
<dbReference type="GeneID" id="66256684"/>
<accession>A0A0F5EPW1</accession>
<dbReference type="KEGG" id="apag:EIA51_09665"/>
<proteinExistence type="inferred from homology"/>
<dbReference type="AlphaFoldDB" id="A0A0F5EPW1"/>
<dbReference type="Proteomes" id="UP000254465">
    <property type="component" value="Unassembled WGS sequence"/>
</dbReference>
<reference evidence="3 4" key="1">
    <citation type="submission" date="2018-06" db="EMBL/GenBank/DDBJ databases">
        <authorList>
            <consortium name="Pathogen Informatics"/>
            <person name="Doyle S."/>
        </authorList>
    </citation>
    <scope>NUCLEOTIDE SEQUENCE [LARGE SCALE GENOMIC DNA]</scope>
    <source>
        <strain evidence="3 4">NCTC11296</strain>
    </source>
</reference>
<dbReference type="InterPro" id="IPR005627">
    <property type="entry name" value="CutC-like"/>
</dbReference>
<evidence type="ECO:0000256" key="1">
    <source>
        <dbReference type="ARBA" id="ARBA00007768"/>
    </source>
</evidence>
<dbReference type="EMBL" id="UGHK01000001">
    <property type="protein sequence ID" value="STO70928.1"/>
    <property type="molecule type" value="Genomic_DNA"/>
</dbReference>
<sequence length="242" mass="26711">MKIEVCVDNIESAITACQAGADRLELCNALALGGLTPSYAFVKTVLHYVSKPVVVMIRPRAGDFLFNDKELSIMLTDIEMFKQLGVAGFVIGALTEKGELDIPCISSLIEQAKTKEITFHRAFDLLVNPESSLETLVELGCHRILTSGQHIDAYQGREKIASYVKQANNRISIMAGAGVTAINAQAIVAETGVRELHLSGKKYRRSLMDYQHCRAVMGDNSAQDYQIAITEFQQIEKLKKLF</sequence>
<dbReference type="PANTHER" id="PTHR12598">
    <property type="entry name" value="COPPER HOMEOSTASIS PROTEIN CUTC"/>
    <property type="match status" value="1"/>
</dbReference>
<dbReference type="FunFam" id="3.20.20.380:FF:000001">
    <property type="entry name" value="Copper homeostasis protein CutC"/>
    <property type="match status" value="1"/>
</dbReference>
<dbReference type="RefSeq" id="WP_017805361.1">
    <property type="nucleotide sequence ID" value="NZ_CP034110.1"/>
</dbReference>
<dbReference type="HAMAP" id="MF_00795">
    <property type="entry name" value="CutC"/>
    <property type="match status" value="1"/>
</dbReference>
<keyword evidence="2" id="KW-0963">Cytoplasm</keyword>
<protein>
    <recommendedName>
        <fullName evidence="2">PF03932 family protein CutC</fullName>
    </recommendedName>
</protein>
<dbReference type="InterPro" id="IPR036822">
    <property type="entry name" value="CutC-like_dom_sf"/>
</dbReference>
<evidence type="ECO:0000256" key="2">
    <source>
        <dbReference type="HAMAP-Rule" id="MF_00795"/>
    </source>
</evidence>
<name>A0A0F5EPW1_AVIPA</name>
<dbReference type="GO" id="GO:0005737">
    <property type="term" value="C:cytoplasm"/>
    <property type="evidence" value="ECO:0007669"/>
    <property type="project" value="UniProtKB-SubCell"/>
</dbReference>
<comment type="subcellular location">
    <subcellularLocation>
        <location evidence="2">Cytoplasm</location>
    </subcellularLocation>
</comment>
<comment type="caution">
    <text evidence="2">Once thought to be involved in copper homeostasis, experiments in E.coli have shown this is not the case.</text>
</comment>
<dbReference type="Pfam" id="PF03932">
    <property type="entry name" value="CutC"/>
    <property type="match status" value="1"/>
</dbReference>
<dbReference type="GO" id="GO:0005507">
    <property type="term" value="F:copper ion binding"/>
    <property type="evidence" value="ECO:0007669"/>
    <property type="project" value="TreeGrafter"/>
</dbReference>
<dbReference type="Gene3D" id="3.20.20.380">
    <property type="entry name" value="Copper homeostasis (CutC) domain"/>
    <property type="match status" value="1"/>
</dbReference>
<evidence type="ECO:0000313" key="4">
    <source>
        <dbReference type="Proteomes" id="UP000254465"/>
    </source>
</evidence>
<comment type="similarity">
    <text evidence="1 2">Belongs to the CutC family.</text>
</comment>
<organism evidence="3 4">
    <name type="scientific">Avibacterium paragallinarum</name>
    <name type="common">Haemophilus gallinarum</name>
    <dbReference type="NCBI Taxonomy" id="728"/>
    <lineage>
        <taxon>Bacteria</taxon>
        <taxon>Pseudomonadati</taxon>
        <taxon>Pseudomonadota</taxon>
        <taxon>Gammaproteobacteria</taxon>
        <taxon>Pasteurellales</taxon>
        <taxon>Pasteurellaceae</taxon>
        <taxon>Avibacterium</taxon>
    </lineage>
</organism>
<evidence type="ECO:0000313" key="3">
    <source>
        <dbReference type="EMBL" id="STO70928.1"/>
    </source>
</evidence>
<dbReference type="PANTHER" id="PTHR12598:SF0">
    <property type="entry name" value="COPPER HOMEOSTASIS PROTEIN CUTC HOMOLOG"/>
    <property type="match status" value="1"/>
</dbReference>